<evidence type="ECO:0000313" key="4">
    <source>
        <dbReference type="EMBL" id="CAJ1401514.1"/>
    </source>
</evidence>
<dbReference type="Proteomes" id="UP001178507">
    <property type="component" value="Unassembled WGS sequence"/>
</dbReference>
<evidence type="ECO:0000256" key="2">
    <source>
        <dbReference type="SAM" id="Phobius"/>
    </source>
</evidence>
<dbReference type="InterPro" id="IPR019362">
    <property type="entry name" value="MMADHC"/>
</dbReference>
<feature type="transmembrane region" description="Helical" evidence="2">
    <location>
        <begin position="292"/>
        <end position="317"/>
    </location>
</feature>
<dbReference type="PANTHER" id="PTHR13192:SF3">
    <property type="entry name" value="COBALAMIN TRAFFICKING PROTEIN CBLD"/>
    <property type="match status" value="1"/>
</dbReference>
<feature type="transmembrane region" description="Helical" evidence="2">
    <location>
        <begin position="71"/>
        <end position="94"/>
    </location>
</feature>
<keyword evidence="5" id="KW-1185">Reference proteome</keyword>
<comment type="caution">
    <text evidence="4">The sequence shown here is derived from an EMBL/GenBank/DDBJ whole genome shotgun (WGS) entry which is preliminary data.</text>
</comment>
<sequence>MVVPKWLPALQCACLVLVLSAYTWECGPFVDLGALGQVEPSETRFLQEEDEYEVGNGPFADILRPHEMQPIYLLPLTNGLKQLLTFSVFGFDFKTKIKTGSAAKKVAGFFVSYVAKLAFICLALNSYVRDIQTFQRSRVYHPSFWQSSLLLLAVWCTSHNFSAALGLWGSFEIQSPRVIFAKDIERERYFSAGHLFGFFKIGFPFFLGGARWLQFPKQIYAILLVPYVLPYLLLYYSTIMLLGLWAIIFTKCMCLYKCIKLHVLLVVAGILFIVSFGHIRGVEECWERTWPFVYLFFVQMYARLFIPPLIAVLFGVFTRASPRSIFRGLGTCRHERLAGLEKQAVEQHEASGLLSGKLEMQQVDDGSSTEEEEDCRCLHAICAWLEKCARFCDWLLPQRKLHIDDTDRKTLLRLDWSRLSGDFKFNEECMNGLKQHRDELDQVTDELNDFSPFDEMDMQSGEELCVTPYGKGLVDVCMGRELLFDYDVNVEHAESLQYQLEHKDDENTIDDALVQVVLLSIRFIGDIALQQALTIWLVRTLWAHDFEGATEAMRITVSERTLAKYLGYLATMGETKLHEAMSMAPRLGAVRAPEPPEPGANQQGSGVRGVLCIDFGRKRPVTGRPERGGVGRGGVGAWRRGGVGAWGREGVGRWGVGAWGGVGGVGGVGEWGRGGVGAWGREGVGAHGPQKANIGGSCGRHLRRSCERLTPDKAFAAARLRGCFHRLANVKKKLFVCLNDCIKVWEYDSLKKPIVLPPARPPNSLARVGRPLELLVHRQRLILVESNCCLLWHTETLEFVCCIQHDDTGAAFGEVDPAALEGRADAHASQSHRLRETLEVQWMGDLLMTWGRGSLKSLNVWTLDGKGKAFLRTESPLVQVDVARVTWQSVYTLDHFILCALDSRSVVTFWDSKEDFAPIFRFYCGCEEPFDLVLTQDFLVVINDNISAKCLDLCFLKLWFHPDFEAGPDSTGLRKSEAQQQREASVQRSRFPAGARFAPQGGILPAGAAVTGLMAGLDLASAAAAQLSGDTLQRFLYKELRPNCRPIKTLSIPDIDTYFASYRNFLNMCSFHKSGQESLSVYRSSSLQKKVFFPPAKHTKFEEWLALQVHNDGTVVVHDFRPHQMAFDELDSITGLSTFDAARAAACVEPDVPESLRDRALPLARCDVQVHAVTRRLARDFEGLFPDRQLLKEPHVLVTLALQTKHRQSAMSAEMLSERQVCYEKLVTRMQAFKQHFDSLGRWCDFIDPSTGAPFHSDSSTTLLECDECYRRLGFEILELGCCKALCNKRFGQCLVMTTAFVQGEDVEAALPLLDPEAEAGKGEPDALEATGVAEPSAGDASEAKDAGAAEPSAGDAPEAKDAGAAEPSAGDASEAKDAGAAEPSGGDAPEAKDAGAAEPSAGDAPEAKDAGPGGCVVT</sequence>
<feature type="transmembrane region" description="Helical" evidence="2">
    <location>
        <begin position="148"/>
        <end position="168"/>
    </location>
</feature>
<keyword evidence="2" id="KW-1133">Transmembrane helix</keyword>
<reference evidence="4" key="1">
    <citation type="submission" date="2023-08" db="EMBL/GenBank/DDBJ databases">
        <authorList>
            <person name="Chen Y."/>
            <person name="Shah S."/>
            <person name="Dougan E. K."/>
            <person name="Thang M."/>
            <person name="Chan C."/>
        </authorList>
    </citation>
    <scope>NUCLEOTIDE SEQUENCE</scope>
</reference>
<protein>
    <submittedName>
        <fullName evidence="4">Uncharacterized protein</fullName>
    </submittedName>
</protein>
<keyword evidence="2" id="KW-0812">Transmembrane</keyword>
<feature type="transmembrane region" description="Helical" evidence="2">
    <location>
        <begin position="106"/>
        <end position="128"/>
    </location>
</feature>
<proteinExistence type="predicted"/>
<evidence type="ECO:0000256" key="3">
    <source>
        <dbReference type="SAM" id="SignalP"/>
    </source>
</evidence>
<dbReference type="EMBL" id="CAUJNA010003417">
    <property type="protein sequence ID" value="CAJ1401514.1"/>
    <property type="molecule type" value="Genomic_DNA"/>
</dbReference>
<feature type="transmembrane region" description="Helical" evidence="2">
    <location>
        <begin position="261"/>
        <end position="280"/>
    </location>
</feature>
<feature type="transmembrane region" description="Helical" evidence="2">
    <location>
        <begin position="219"/>
        <end position="249"/>
    </location>
</feature>
<dbReference type="PANTHER" id="PTHR13192">
    <property type="entry name" value="MY011 PROTEIN"/>
    <property type="match status" value="1"/>
</dbReference>
<evidence type="ECO:0000313" key="5">
    <source>
        <dbReference type="Proteomes" id="UP001178507"/>
    </source>
</evidence>
<keyword evidence="3" id="KW-0732">Signal</keyword>
<gene>
    <name evidence="4" type="ORF">EVOR1521_LOCUS24644</name>
</gene>
<accession>A0AA36JAI0</accession>
<name>A0AA36JAI0_9DINO</name>
<keyword evidence="2" id="KW-0472">Membrane</keyword>
<dbReference type="Pfam" id="PF10229">
    <property type="entry name" value="MMADHC"/>
    <property type="match status" value="1"/>
</dbReference>
<dbReference type="GO" id="GO:0009235">
    <property type="term" value="P:cobalamin metabolic process"/>
    <property type="evidence" value="ECO:0007669"/>
    <property type="project" value="InterPro"/>
</dbReference>
<feature type="signal peptide" evidence="3">
    <location>
        <begin position="1"/>
        <end position="21"/>
    </location>
</feature>
<feature type="transmembrane region" description="Helical" evidence="2">
    <location>
        <begin position="189"/>
        <end position="207"/>
    </location>
</feature>
<feature type="chain" id="PRO_5041265403" evidence="3">
    <location>
        <begin position="22"/>
        <end position="1419"/>
    </location>
</feature>
<feature type="region of interest" description="Disordered" evidence="1">
    <location>
        <begin position="1331"/>
        <end position="1419"/>
    </location>
</feature>
<evidence type="ECO:0000256" key="1">
    <source>
        <dbReference type="SAM" id="MobiDB-lite"/>
    </source>
</evidence>
<organism evidence="4 5">
    <name type="scientific">Effrenium voratum</name>
    <dbReference type="NCBI Taxonomy" id="2562239"/>
    <lineage>
        <taxon>Eukaryota</taxon>
        <taxon>Sar</taxon>
        <taxon>Alveolata</taxon>
        <taxon>Dinophyceae</taxon>
        <taxon>Suessiales</taxon>
        <taxon>Symbiodiniaceae</taxon>
        <taxon>Effrenium</taxon>
    </lineage>
</organism>